<dbReference type="EMBL" id="CP001823">
    <property type="protein sequence ID" value="ACZ38312.1"/>
    <property type="molecule type" value="Genomic_DNA"/>
</dbReference>
<proteinExistence type="inferred from homology"/>
<evidence type="ECO:0000256" key="1">
    <source>
        <dbReference type="ARBA" id="ARBA00022987"/>
    </source>
</evidence>
<reference evidence="5" key="1">
    <citation type="submission" date="2009-11" db="EMBL/GenBank/DDBJ databases">
        <title>The complete chromosome 1 of Sphaerobacter thermophilus DSM 20745.</title>
        <authorList>
            <person name="Lucas S."/>
            <person name="Copeland A."/>
            <person name="Lapidus A."/>
            <person name="Glavina del Rio T."/>
            <person name="Dalin E."/>
            <person name="Tice H."/>
            <person name="Bruce D."/>
            <person name="Goodwin L."/>
            <person name="Pitluck S."/>
            <person name="Kyrpides N."/>
            <person name="Mavromatis K."/>
            <person name="Ivanova N."/>
            <person name="Mikhailova N."/>
            <person name="LaButti K.M."/>
            <person name="Clum A."/>
            <person name="Sun H.I."/>
            <person name="Brettin T."/>
            <person name="Detter J.C."/>
            <person name="Han C."/>
            <person name="Larimer F."/>
            <person name="Land M."/>
            <person name="Hauser L."/>
            <person name="Markowitz V."/>
            <person name="Cheng J.F."/>
            <person name="Hugenholtz P."/>
            <person name="Woyke T."/>
            <person name="Wu D."/>
            <person name="Steenblock K."/>
            <person name="Schneider S."/>
            <person name="Pukall R."/>
            <person name="Goeker M."/>
            <person name="Klenk H.P."/>
            <person name="Eisen J.A."/>
        </authorList>
    </citation>
    <scope>NUCLEOTIDE SEQUENCE [LARGE SCALE GENOMIC DNA]</scope>
    <source>
        <strain evidence="5">ATCC 49802 / DSM 20745 / S 6022</strain>
    </source>
</reference>
<dbReference type="PANTHER" id="PTHR36852:SF1">
    <property type="entry name" value="PROTEIN GVPL 2"/>
    <property type="match status" value="1"/>
</dbReference>
<dbReference type="InParanoid" id="D1C245"/>
<sequence>MNVVAGTYVYCVSSAQSFGQGSPTFTTPGIGGHGAVVRIIAEGDLAAVVSDSAAVHYDVSRENLLAHQRVLEEAMAQSDILPVAFGTVAANDDEVREALLRREADHLHANLDYIRGCVELALRALWQPERLFEEIVAEDDEIRALRDGIASYPEAATEFDRIRLGELTEWVINAKSDVEAEAILGELQPIAVDTVLNPIVTEMMILNAAFLVERTRVPEFDVAVQEIGASHAERLSFQYVGPLPPFNFVDASVNWED</sequence>
<dbReference type="STRING" id="479434.Sthe_0875"/>
<evidence type="ECO:0000256" key="2">
    <source>
        <dbReference type="ARBA" id="ARBA00035108"/>
    </source>
</evidence>
<comment type="subcellular location">
    <subcellularLocation>
        <location evidence="2">Gas vesicle</location>
    </subcellularLocation>
</comment>
<reference evidence="4 5" key="2">
    <citation type="journal article" date="2010" name="Stand. Genomic Sci.">
        <title>Complete genome sequence of Desulfohalobium retbaense type strain (HR(100)).</title>
        <authorList>
            <person name="Spring S."/>
            <person name="Nolan M."/>
            <person name="Lapidus A."/>
            <person name="Glavina Del Rio T."/>
            <person name="Copeland A."/>
            <person name="Tice H."/>
            <person name="Cheng J.F."/>
            <person name="Lucas S."/>
            <person name="Land M."/>
            <person name="Chen F."/>
            <person name="Bruce D."/>
            <person name="Goodwin L."/>
            <person name="Pitluck S."/>
            <person name="Ivanova N."/>
            <person name="Mavromatis K."/>
            <person name="Mikhailova N."/>
            <person name="Pati A."/>
            <person name="Chen A."/>
            <person name="Palaniappan K."/>
            <person name="Hauser L."/>
            <person name="Chang Y.J."/>
            <person name="Jeffries C.D."/>
            <person name="Munk C."/>
            <person name="Kiss H."/>
            <person name="Chain P."/>
            <person name="Han C."/>
            <person name="Brettin T."/>
            <person name="Detter J.C."/>
            <person name="Schuler E."/>
            <person name="Goker M."/>
            <person name="Rohde M."/>
            <person name="Bristow J."/>
            <person name="Eisen J.A."/>
            <person name="Markowitz V."/>
            <person name="Hugenholtz P."/>
            <person name="Kyrpides N.C."/>
            <person name="Klenk H.P."/>
        </authorList>
    </citation>
    <scope>NUCLEOTIDE SEQUENCE [LARGE SCALE GENOMIC DNA]</scope>
    <source>
        <strain evidence="5">ATCC 49802 / DSM 20745 / S 6022</strain>
    </source>
</reference>
<keyword evidence="5" id="KW-1185">Reference proteome</keyword>
<organism evidence="4 5">
    <name type="scientific">Sphaerobacter thermophilus (strain ATCC 49802 / DSM 20745 / KCCM 41009 / NCIMB 13125 / S 6022)</name>
    <dbReference type="NCBI Taxonomy" id="479434"/>
    <lineage>
        <taxon>Bacteria</taxon>
        <taxon>Pseudomonadati</taxon>
        <taxon>Thermomicrobiota</taxon>
        <taxon>Thermomicrobia</taxon>
        <taxon>Sphaerobacterales</taxon>
        <taxon>Sphaerobacterineae</taxon>
        <taxon>Sphaerobacteraceae</taxon>
        <taxon>Sphaerobacter</taxon>
    </lineage>
</organism>
<gene>
    <name evidence="4" type="ordered locus">Sthe_0875</name>
</gene>
<evidence type="ECO:0000313" key="4">
    <source>
        <dbReference type="EMBL" id="ACZ38312.1"/>
    </source>
</evidence>
<comment type="similarity">
    <text evidence="3">Belongs to the gas vesicle GvpF/GvpL family.</text>
</comment>
<dbReference type="Proteomes" id="UP000002027">
    <property type="component" value="Chromosome 1"/>
</dbReference>
<dbReference type="KEGG" id="sti:Sthe_0875"/>
<dbReference type="GO" id="GO:0031411">
    <property type="term" value="C:gas vesicle"/>
    <property type="evidence" value="ECO:0007669"/>
    <property type="project" value="UniProtKB-SubCell"/>
</dbReference>
<dbReference type="OrthoDB" id="144737at2"/>
<dbReference type="GO" id="GO:0031412">
    <property type="term" value="P:gas vesicle organization"/>
    <property type="evidence" value="ECO:0007669"/>
    <property type="project" value="InterPro"/>
</dbReference>
<name>D1C245_SPHTD</name>
<accession>D1C245</accession>
<dbReference type="Pfam" id="PF06386">
    <property type="entry name" value="GvpL_GvpF"/>
    <property type="match status" value="1"/>
</dbReference>
<dbReference type="AlphaFoldDB" id="D1C245"/>
<dbReference type="HOGENOM" id="CLU_065736_3_0_0"/>
<evidence type="ECO:0000313" key="5">
    <source>
        <dbReference type="Proteomes" id="UP000002027"/>
    </source>
</evidence>
<dbReference type="eggNOG" id="COG0154">
    <property type="taxonomic scope" value="Bacteria"/>
</dbReference>
<keyword evidence="1" id="KW-0304">Gas vesicle</keyword>
<dbReference type="RefSeq" id="WP_012871359.1">
    <property type="nucleotide sequence ID" value="NC_013523.1"/>
</dbReference>
<evidence type="ECO:0000256" key="3">
    <source>
        <dbReference type="ARBA" id="ARBA00035643"/>
    </source>
</evidence>
<dbReference type="InterPro" id="IPR009430">
    <property type="entry name" value="GvpL/GvpF"/>
</dbReference>
<protein>
    <submittedName>
        <fullName evidence="4">Gas vesicle synthesis GvpLGvpF</fullName>
    </submittedName>
</protein>
<dbReference type="PANTHER" id="PTHR36852">
    <property type="entry name" value="PROTEIN GVPL 2"/>
    <property type="match status" value="1"/>
</dbReference>